<dbReference type="Pfam" id="PF03140">
    <property type="entry name" value="DUF247"/>
    <property type="match status" value="1"/>
</dbReference>
<keyword evidence="3" id="KW-1185">Reference proteome</keyword>
<gene>
    <name evidence="2" type="ORF">CITCOLO1_LOCUS21063</name>
</gene>
<dbReference type="Proteomes" id="UP001642487">
    <property type="component" value="Chromosome 9"/>
</dbReference>
<feature type="transmembrane region" description="Helical" evidence="1">
    <location>
        <begin position="369"/>
        <end position="393"/>
    </location>
</feature>
<dbReference type="EMBL" id="OZ021743">
    <property type="protein sequence ID" value="CAK9328640.1"/>
    <property type="molecule type" value="Genomic_DNA"/>
</dbReference>
<dbReference type="PANTHER" id="PTHR31170:SF18">
    <property type="entry name" value="(WILD MALAYSIAN BANANA) HYPOTHETICAL PROTEIN"/>
    <property type="match status" value="1"/>
</dbReference>
<keyword evidence="1" id="KW-0812">Transmembrane</keyword>
<reference evidence="2 3" key="1">
    <citation type="submission" date="2024-03" db="EMBL/GenBank/DDBJ databases">
        <authorList>
            <person name="Gkanogiannis A."/>
            <person name="Becerra Lopez-Lavalle L."/>
        </authorList>
    </citation>
    <scope>NUCLEOTIDE SEQUENCE [LARGE SCALE GENOMIC DNA]</scope>
</reference>
<sequence>MDDYGSLGQIVKPSIYRVPEFMREVHPKAFEPQLVSFGPYHHGKPQCASMELEKQKAFRRFKTENGEKLEPIVKTVSQNLENLLGAYDKLEDEWKKHHAKFLEVLIVDGCFMLSFFENCPPSLSSMSWDIKRDMLLLENQLPMQLLQDLHSILENMDGRLTWFICKSMCIKLEEEVSMGEDLHILDMYRMSLLGTPIENKDGSRERKTKKSGPEYQVIRHATQLREAGIGFQQSGTKSLTDVSFDSKKGVLKIPYLVVDDDSEANLLNVMAFEKLHEEAGSQVTSFVVLMNNLIDVDEDVALLSSKNILANALGDDQSAAELFGSLGKGVAMDLESHITEVHHLVNLHCRRPWNAWCASLEHNYFHNPWAIISLVAAILGFALLIVQAVYQIFDYYRRNEMDLK</sequence>
<dbReference type="PANTHER" id="PTHR31170">
    <property type="entry name" value="BNAC04G53230D PROTEIN"/>
    <property type="match status" value="1"/>
</dbReference>
<keyword evidence="1" id="KW-0472">Membrane</keyword>
<proteinExistence type="predicted"/>
<dbReference type="InterPro" id="IPR004158">
    <property type="entry name" value="DUF247_pln"/>
</dbReference>
<evidence type="ECO:0000256" key="1">
    <source>
        <dbReference type="SAM" id="Phobius"/>
    </source>
</evidence>
<evidence type="ECO:0000313" key="3">
    <source>
        <dbReference type="Proteomes" id="UP001642487"/>
    </source>
</evidence>
<accession>A0ABP0ZCP9</accession>
<evidence type="ECO:0000313" key="2">
    <source>
        <dbReference type="EMBL" id="CAK9328640.1"/>
    </source>
</evidence>
<organism evidence="2 3">
    <name type="scientific">Citrullus colocynthis</name>
    <name type="common">colocynth</name>
    <dbReference type="NCBI Taxonomy" id="252529"/>
    <lineage>
        <taxon>Eukaryota</taxon>
        <taxon>Viridiplantae</taxon>
        <taxon>Streptophyta</taxon>
        <taxon>Embryophyta</taxon>
        <taxon>Tracheophyta</taxon>
        <taxon>Spermatophyta</taxon>
        <taxon>Magnoliopsida</taxon>
        <taxon>eudicotyledons</taxon>
        <taxon>Gunneridae</taxon>
        <taxon>Pentapetalae</taxon>
        <taxon>rosids</taxon>
        <taxon>fabids</taxon>
        <taxon>Cucurbitales</taxon>
        <taxon>Cucurbitaceae</taxon>
        <taxon>Benincaseae</taxon>
        <taxon>Citrullus</taxon>
    </lineage>
</organism>
<protein>
    <submittedName>
        <fullName evidence="2">Uncharacterized protein</fullName>
    </submittedName>
</protein>
<keyword evidence="1" id="KW-1133">Transmembrane helix</keyword>
<name>A0ABP0ZCP9_9ROSI</name>